<proteinExistence type="predicted"/>
<evidence type="ECO:0000313" key="2">
    <source>
        <dbReference type="Proteomes" id="UP000712281"/>
    </source>
</evidence>
<reference evidence="1" key="1">
    <citation type="submission" date="2019-12" db="EMBL/GenBank/DDBJ databases">
        <title>Genome sequencing and annotation of Brassica cretica.</title>
        <authorList>
            <person name="Studholme D.J."/>
            <person name="Sarris P.F."/>
        </authorList>
    </citation>
    <scope>NUCLEOTIDE SEQUENCE</scope>
    <source>
        <strain evidence="1">PFS-001/15</strain>
        <tissue evidence="1">Leaf</tissue>
    </source>
</reference>
<name>A0A8S9HEU9_BRACR</name>
<organism evidence="1 2">
    <name type="scientific">Brassica cretica</name>
    <name type="common">Mustard</name>
    <dbReference type="NCBI Taxonomy" id="69181"/>
    <lineage>
        <taxon>Eukaryota</taxon>
        <taxon>Viridiplantae</taxon>
        <taxon>Streptophyta</taxon>
        <taxon>Embryophyta</taxon>
        <taxon>Tracheophyta</taxon>
        <taxon>Spermatophyta</taxon>
        <taxon>Magnoliopsida</taxon>
        <taxon>eudicotyledons</taxon>
        <taxon>Gunneridae</taxon>
        <taxon>Pentapetalae</taxon>
        <taxon>rosids</taxon>
        <taxon>malvids</taxon>
        <taxon>Brassicales</taxon>
        <taxon>Brassicaceae</taxon>
        <taxon>Brassiceae</taxon>
        <taxon>Brassica</taxon>
    </lineage>
</organism>
<dbReference type="Proteomes" id="UP000712281">
    <property type="component" value="Unassembled WGS sequence"/>
</dbReference>
<sequence length="113" mass="13234">MYEIDVAFDLKEVIYWAPPTPLEVDLESDFMILENSRPLLELAKLGDELDVNNLLLEIKNPPFNFVFPPNVSDFHDHLNFKENFIMHGEGPKVHWLNFLILMISKHTKIKLET</sequence>
<gene>
    <name evidence="1" type="ORF">F2Q68_00033752</name>
</gene>
<protein>
    <submittedName>
        <fullName evidence="1">Uncharacterized protein</fullName>
    </submittedName>
</protein>
<dbReference type="AlphaFoldDB" id="A0A8S9HEU9"/>
<comment type="caution">
    <text evidence="1">The sequence shown here is derived from an EMBL/GenBank/DDBJ whole genome shotgun (WGS) entry which is preliminary data.</text>
</comment>
<dbReference type="EMBL" id="QGKW02001988">
    <property type="protein sequence ID" value="KAF2554418.1"/>
    <property type="molecule type" value="Genomic_DNA"/>
</dbReference>
<evidence type="ECO:0000313" key="1">
    <source>
        <dbReference type="EMBL" id="KAF2554418.1"/>
    </source>
</evidence>
<accession>A0A8S9HEU9</accession>